<dbReference type="Proteomes" id="UP000182932">
    <property type="component" value="Unassembled WGS sequence"/>
</dbReference>
<organism evidence="2 3">
    <name type="scientific">Marinovum algicola</name>
    <dbReference type="NCBI Taxonomy" id="42444"/>
    <lineage>
        <taxon>Bacteria</taxon>
        <taxon>Pseudomonadati</taxon>
        <taxon>Pseudomonadota</taxon>
        <taxon>Alphaproteobacteria</taxon>
        <taxon>Rhodobacterales</taxon>
        <taxon>Roseobacteraceae</taxon>
        <taxon>Marinovum</taxon>
    </lineage>
</organism>
<sequence length="94" mass="10443">MYAVTVSFTLRPGARADFLPLMAENARLSLQREAGCRQFDVCTDGGEEIFLYEIYDSAQAFETHLKSPHFQSFDAAVAGMIADKSVTTFAEVLR</sequence>
<dbReference type="PANTHER" id="PTHR33336">
    <property type="entry name" value="QUINOL MONOOXYGENASE YGIN-RELATED"/>
    <property type="match status" value="1"/>
</dbReference>
<dbReference type="GeneID" id="80819596"/>
<comment type="caution">
    <text evidence="2">The sequence shown here is derived from an EMBL/GenBank/DDBJ whole genome shotgun (WGS) entry which is preliminary data.</text>
</comment>
<keyword evidence="3" id="KW-1185">Reference proteome</keyword>
<gene>
    <name evidence="2" type="ORF">SAMN04487940_11360</name>
</gene>
<reference evidence="2 3" key="1">
    <citation type="submission" date="2016-10" db="EMBL/GenBank/DDBJ databases">
        <authorList>
            <person name="Varghese N."/>
            <person name="Submissions S."/>
        </authorList>
    </citation>
    <scope>NUCLEOTIDE SEQUENCE [LARGE SCALE GENOMIC DNA]</scope>
    <source>
        <strain evidence="2 3">FF3</strain>
    </source>
</reference>
<dbReference type="Gene3D" id="3.30.70.100">
    <property type="match status" value="1"/>
</dbReference>
<dbReference type="AlphaFoldDB" id="A0A975WCE0"/>
<dbReference type="PROSITE" id="PS51725">
    <property type="entry name" value="ABM"/>
    <property type="match status" value="1"/>
</dbReference>
<dbReference type="SUPFAM" id="SSF54909">
    <property type="entry name" value="Dimeric alpha+beta barrel"/>
    <property type="match status" value="1"/>
</dbReference>
<dbReference type="Pfam" id="PF03992">
    <property type="entry name" value="ABM"/>
    <property type="match status" value="1"/>
</dbReference>
<evidence type="ECO:0000313" key="3">
    <source>
        <dbReference type="Proteomes" id="UP000182932"/>
    </source>
</evidence>
<dbReference type="EMBL" id="FNYY01000013">
    <property type="protein sequence ID" value="SEJ90193.1"/>
    <property type="molecule type" value="Genomic_DNA"/>
</dbReference>
<dbReference type="PANTHER" id="PTHR33336:SF1">
    <property type="entry name" value="(4S)-4-HYDROXY-5-PHOSPHONOOXYPENTANE-2,3-DIONE ISOMERASE"/>
    <property type="match status" value="1"/>
</dbReference>
<dbReference type="InterPro" id="IPR011008">
    <property type="entry name" value="Dimeric_a/b-barrel"/>
</dbReference>
<dbReference type="GO" id="GO:0005829">
    <property type="term" value="C:cytosol"/>
    <property type="evidence" value="ECO:0007669"/>
    <property type="project" value="TreeGrafter"/>
</dbReference>
<accession>A0A975WCE0</accession>
<keyword evidence="2" id="KW-0560">Oxidoreductase</keyword>
<evidence type="ECO:0000259" key="1">
    <source>
        <dbReference type="PROSITE" id="PS51725"/>
    </source>
</evidence>
<keyword evidence="2" id="KW-0503">Monooxygenase</keyword>
<proteinExistence type="predicted"/>
<dbReference type="RefSeq" id="WP_074837579.1">
    <property type="nucleotide sequence ID" value="NZ_FNYY01000013.1"/>
</dbReference>
<dbReference type="InterPro" id="IPR050744">
    <property type="entry name" value="AI-2_Isomerase_LsrG"/>
</dbReference>
<feature type="domain" description="ABM" evidence="1">
    <location>
        <begin position="2"/>
        <end position="89"/>
    </location>
</feature>
<evidence type="ECO:0000313" key="2">
    <source>
        <dbReference type="EMBL" id="SEJ90193.1"/>
    </source>
</evidence>
<protein>
    <submittedName>
        <fullName evidence="2">Quinol monooxygenase YgiN</fullName>
    </submittedName>
</protein>
<name>A0A975WCE0_9RHOB</name>
<dbReference type="GO" id="GO:0004497">
    <property type="term" value="F:monooxygenase activity"/>
    <property type="evidence" value="ECO:0007669"/>
    <property type="project" value="UniProtKB-KW"/>
</dbReference>
<dbReference type="InterPro" id="IPR007138">
    <property type="entry name" value="ABM_dom"/>
</dbReference>